<organism evidence="1 2">
    <name type="scientific">Lacticaseibacillus sharpeae JCM 1186 = DSM 20505</name>
    <dbReference type="NCBI Taxonomy" id="1291052"/>
    <lineage>
        <taxon>Bacteria</taxon>
        <taxon>Bacillati</taxon>
        <taxon>Bacillota</taxon>
        <taxon>Bacilli</taxon>
        <taxon>Lactobacillales</taxon>
        <taxon>Lactobacillaceae</taxon>
        <taxon>Lacticaseibacillus</taxon>
    </lineage>
</organism>
<evidence type="ECO:0000313" key="1">
    <source>
        <dbReference type="EMBL" id="KRM56228.1"/>
    </source>
</evidence>
<evidence type="ECO:0000313" key="2">
    <source>
        <dbReference type="Proteomes" id="UP000051679"/>
    </source>
</evidence>
<accession>A0A0R1ZSP6</accession>
<dbReference type="AlphaFoldDB" id="A0A0R1ZSP6"/>
<reference evidence="1 2" key="1">
    <citation type="journal article" date="2015" name="Genome Announc.">
        <title>Expanding the biotechnology potential of lactobacilli through comparative genomics of 213 strains and associated genera.</title>
        <authorList>
            <person name="Sun Z."/>
            <person name="Harris H.M."/>
            <person name="McCann A."/>
            <person name="Guo C."/>
            <person name="Argimon S."/>
            <person name="Zhang W."/>
            <person name="Yang X."/>
            <person name="Jeffery I.B."/>
            <person name="Cooney J.C."/>
            <person name="Kagawa T.F."/>
            <person name="Liu W."/>
            <person name="Song Y."/>
            <person name="Salvetti E."/>
            <person name="Wrobel A."/>
            <person name="Rasinkangas P."/>
            <person name="Parkhill J."/>
            <person name="Rea M.C."/>
            <person name="O'Sullivan O."/>
            <person name="Ritari J."/>
            <person name="Douillard F.P."/>
            <person name="Paul Ross R."/>
            <person name="Yang R."/>
            <person name="Briner A.E."/>
            <person name="Felis G.E."/>
            <person name="de Vos W.M."/>
            <person name="Barrangou R."/>
            <person name="Klaenhammer T.R."/>
            <person name="Caufield P.W."/>
            <person name="Cui Y."/>
            <person name="Zhang H."/>
            <person name="O'Toole P.W."/>
        </authorList>
    </citation>
    <scope>NUCLEOTIDE SEQUENCE [LARGE SCALE GENOMIC DNA]</scope>
    <source>
        <strain evidence="1 2">DSM 20505</strain>
    </source>
</reference>
<protein>
    <recommendedName>
        <fullName evidence="3">Phage protein</fullName>
    </recommendedName>
</protein>
<gene>
    <name evidence="1" type="ORF">FC18_GL000206</name>
</gene>
<name>A0A0R1ZSP6_9LACO</name>
<dbReference type="InterPro" id="IPR014054">
    <property type="entry name" value="Phage_regulatory_Rha"/>
</dbReference>
<sequence length="219" mass="24842">MNMDILVFLDGATTKADTYTTTDIIAKYGQVEAHAVRQMVRRHGADLSEFGVLAFDVPKPPKGSKGGRPHKNYKLNEEQAALLITYLANTPPVRRFKKELVRQFFTQREELATRRAYRSIERKTRRMLTDSIQAWPHRNQWSYKQFTDLLCKATTGMNVKQLRQERAAGTKAPAADLYTAAEQADYQRLERGTIALMDIGQTYEQIKAAVLAMNAVATS</sequence>
<dbReference type="EMBL" id="AYYO01000008">
    <property type="protein sequence ID" value="KRM56228.1"/>
    <property type="molecule type" value="Genomic_DNA"/>
</dbReference>
<comment type="caution">
    <text evidence="1">The sequence shown here is derived from an EMBL/GenBank/DDBJ whole genome shotgun (WGS) entry which is preliminary data.</text>
</comment>
<dbReference type="STRING" id="1291052.FC18_GL000206"/>
<keyword evidence="2" id="KW-1185">Reference proteome</keyword>
<dbReference type="PATRIC" id="fig|1291052.5.peg.213"/>
<dbReference type="Pfam" id="PF09669">
    <property type="entry name" value="Phage_pRha"/>
    <property type="match status" value="1"/>
</dbReference>
<dbReference type="Proteomes" id="UP000051679">
    <property type="component" value="Unassembled WGS sequence"/>
</dbReference>
<evidence type="ECO:0008006" key="3">
    <source>
        <dbReference type="Google" id="ProtNLM"/>
    </source>
</evidence>
<dbReference type="OrthoDB" id="2233792at2"/>
<proteinExistence type="predicted"/>